<evidence type="ECO:0000313" key="1">
    <source>
        <dbReference type="EMBL" id="KAF7269931.1"/>
    </source>
</evidence>
<reference evidence="1" key="1">
    <citation type="submission" date="2020-08" db="EMBL/GenBank/DDBJ databases">
        <title>Genome sequencing and assembly of the red palm weevil Rhynchophorus ferrugineus.</title>
        <authorList>
            <person name="Dias G.B."/>
            <person name="Bergman C.M."/>
            <person name="Manee M."/>
        </authorList>
    </citation>
    <scope>NUCLEOTIDE SEQUENCE</scope>
    <source>
        <strain evidence="1">AA-2017</strain>
        <tissue evidence="1">Whole larva</tissue>
    </source>
</reference>
<dbReference type="Proteomes" id="UP000625711">
    <property type="component" value="Unassembled WGS sequence"/>
</dbReference>
<sequence>MPQFRLEVIKENPKDRWIRQMLHCKKEYNERVKISNWEKYLQSRPIDINPYDPNCFRLHNSHYHRLGNQENKVLSENHDAFSISSIQSRKKYTSPEGLINFITFNDDFCTHNKRVHPKICVDEYLTTMQQSYQYPYPYEIKRLSMPLVQNENKKMASRNECKFLDDDFRSFSNVLHQNKGHHHISYNPFIGGYDTRDK</sequence>
<dbReference type="Pfam" id="PF15139">
    <property type="entry name" value="CFAP95"/>
    <property type="match status" value="1"/>
</dbReference>
<comment type="caution">
    <text evidence="1">The sequence shown here is derived from an EMBL/GenBank/DDBJ whole genome shotgun (WGS) entry which is preliminary data.</text>
</comment>
<accession>A0A834I0H5</accession>
<keyword evidence="2" id="KW-1185">Reference proteome</keyword>
<dbReference type="EMBL" id="JAACXV010014155">
    <property type="protein sequence ID" value="KAF7269931.1"/>
    <property type="molecule type" value="Genomic_DNA"/>
</dbReference>
<name>A0A834I0H5_RHYFE</name>
<protein>
    <submittedName>
        <fullName evidence="1">Uncharacterized protein</fullName>
    </submittedName>
</protein>
<gene>
    <name evidence="1" type="ORF">GWI33_017026</name>
</gene>
<dbReference type="InterPro" id="IPR027905">
    <property type="entry name" value="CFAP95"/>
</dbReference>
<organism evidence="1 2">
    <name type="scientific">Rhynchophorus ferrugineus</name>
    <name type="common">Red palm weevil</name>
    <name type="synonym">Curculio ferrugineus</name>
    <dbReference type="NCBI Taxonomy" id="354439"/>
    <lineage>
        <taxon>Eukaryota</taxon>
        <taxon>Metazoa</taxon>
        <taxon>Ecdysozoa</taxon>
        <taxon>Arthropoda</taxon>
        <taxon>Hexapoda</taxon>
        <taxon>Insecta</taxon>
        <taxon>Pterygota</taxon>
        <taxon>Neoptera</taxon>
        <taxon>Endopterygota</taxon>
        <taxon>Coleoptera</taxon>
        <taxon>Polyphaga</taxon>
        <taxon>Cucujiformia</taxon>
        <taxon>Curculionidae</taxon>
        <taxon>Dryophthorinae</taxon>
        <taxon>Rhynchophorus</taxon>
    </lineage>
</organism>
<dbReference type="OrthoDB" id="6610762at2759"/>
<dbReference type="AlphaFoldDB" id="A0A834I0H5"/>
<evidence type="ECO:0000313" key="2">
    <source>
        <dbReference type="Proteomes" id="UP000625711"/>
    </source>
</evidence>
<proteinExistence type="predicted"/>